<dbReference type="GO" id="GO:0034203">
    <property type="term" value="P:glycolipid translocation"/>
    <property type="evidence" value="ECO:0007669"/>
    <property type="project" value="TreeGrafter"/>
</dbReference>
<keyword evidence="5" id="KW-0256">Endoplasmic reticulum</keyword>
<evidence type="ECO:0000313" key="10">
    <source>
        <dbReference type="EMBL" id="CAH9121464.1"/>
    </source>
</evidence>
<keyword evidence="7 9" id="KW-0472">Membrane</keyword>
<dbReference type="EMBL" id="CAMAPF010000921">
    <property type="protein sequence ID" value="CAH9121464.1"/>
    <property type="molecule type" value="Genomic_DNA"/>
</dbReference>
<evidence type="ECO:0000256" key="4">
    <source>
        <dbReference type="ARBA" id="ARBA00022692"/>
    </source>
</evidence>
<evidence type="ECO:0000256" key="2">
    <source>
        <dbReference type="ARBA" id="ARBA00004922"/>
    </source>
</evidence>
<protein>
    <recommendedName>
        <fullName evidence="9">Protein RFT1 homolog</fullName>
    </recommendedName>
</protein>
<dbReference type="AlphaFoldDB" id="A0AAV0ECL3"/>
<dbReference type="GO" id="GO:0006488">
    <property type="term" value="P:dolichol-linked oligosaccharide biosynthetic process"/>
    <property type="evidence" value="ECO:0007669"/>
    <property type="project" value="InterPro"/>
</dbReference>
<dbReference type="PANTHER" id="PTHR13117:SF5">
    <property type="entry name" value="PROTEIN RFT1 HOMOLOG"/>
    <property type="match status" value="1"/>
</dbReference>
<reference evidence="10" key="1">
    <citation type="submission" date="2022-07" db="EMBL/GenBank/DDBJ databases">
        <authorList>
            <person name="Macas J."/>
            <person name="Novak P."/>
            <person name="Neumann P."/>
        </authorList>
    </citation>
    <scope>NUCLEOTIDE SEQUENCE</scope>
</reference>
<evidence type="ECO:0000313" key="11">
    <source>
        <dbReference type="Proteomes" id="UP001152523"/>
    </source>
</evidence>
<feature type="transmembrane region" description="Helical" evidence="9">
    <location>
        <begin position="257"/>
        <end position="280"/>
    </location>
</feature>
<evidence type="ECO:0000256" key="3">
    <source>
        <dbReference type="ARBA" id="ARBA00010288"/>
    </source>
</evidence>
<proteinExistence type="inferred from homology"/>
<dbReference type="Proteomes" id="UP001152523">
    <property type="component" value="Unassembled WGS sequence"/>
</dbReference>
<feature type="transmembrane region" description="Helical" evidence="9">
    <location>
        <begin position="201"/>
        <end position="220"/>
    </location>
</feature>
<keyword evidence="6 9" id="KW-1133">Transmembrane helix</keyword>
<comment type="similarity">
    <text evidence="3 9">Belongs to the RFT1 family.</text>
</comment>
<feature type="transmembrane region" description="Helical" evidence="9">
    <location>
        <begin position="292"/>
        <end position="313"/>
    </location>
</feature>
<keyword evidence="11" id="KW-1185">Reference proteome</keyword>
<dbReference type="InterPro" id="IPR007594">
    <property type="entry name" value="RFT1"/>
</dbReference>
<comment type="pathway">
    <text evidence="2">Protein modification; protein glycosylation.</text>
</comment>
<keyword evidence="4 9" id="KW-0812">Transmembrane</keyword>
<organism evidence="10 11">
    <name type="scientific">Cuscuta epithymum</name>
    <dbReference type="NCBI Taxonomy" id="186058"/>
    <lineage>
        <taxon>Eukaryota</taxon>
        <taxon>Viridiplantae</taxon>
        <taxon>Streptophyta</taxon>
        <taxon>Embryophyta</taxon>
        <taxon>Tracheophyta</taxon>
        <taxon>Spermatophyta</taxon>
        <taxon>Magnoliopsida</taxon>
        <taxon>eudicotyledons</taxon>
        <taxon>Gunneridae</taxon>
        <taxon>Pentapetalae</taxon>
        <taxon>asterids</taxon>
        <taxon>lamiids</taxon>
        <taxon>Solanales</taxon>
        <taxon>Convolvulaceae</taxon>
        <taxon>Cuscuteae</taxon>
        <taxon>Cuscuta</taxon>
        <taxon>Cuscuta subgen. Cuscuta</taxon>
    </lineage>
</organism>
<gene>
    <name evidence="10" type="ORF">CEPIT_LOCUS23718</name>
</gene>
<comment type="subcellular location">
    <subcellularLocation>
        <location evidence="1 9">Endoplasmic reticulum membrane</location>
        <topology evidence="1 9">Multi-pass membrane protein</topology>
    </subcellularLocation>
</comment>
<comment type="function">
    <text evidence="8 9">Intramembrane glycolipid transporter that operates in the biosynthetic pathway of dolichol-linked oligosaccharides, the glycan precursors employed in protein asparagine (N)-glycosylation. The sequential addition of sugars to dolichol pyrophosphate produces dolichol-linked oligosaccharides containing fourteen sugars, including two GlcNAcs, nine mannoses and three glucoses. Once assembled, the oligosaccharide is transferred from the lipid to nascent proteins by oligosaccharyltransferases. The assembly of dolichol-linked oligosaccharides begins on the cytosolic side of the endoplasmic reticulum membrane and finishes in its lumen. RFT1 could mediate the translocation of the cytosolically oriented intermediate DolPP-GlcNAc2Man5, produced by ALG11, into the ER lumen where dolichol-linked oligosaccharides assembly continues. However, the intramembrane lipid transporter activity could not be confirmed in vitro.</text>
</comment>
<evidence type="ECO:0000256" key="9">
    <source>
        <dbReference type="RuleBase" id="RU365067"/>
    </source>
</evidence>
<feature type="transmembrane region" description="Helical" evidence="9">
    <location>
        <begin position="169"/>
        <end position="189"/>
    </location>
</feature>
<evidence type="ECO:0000256" key="8">
    <source>
        <dbReference type="ARBA" id="ARBA00045912"/>
    </source>
</evidence>
<feature type="transmembrane region" description="Helical" evidence="9">
    <location>
        <begin position="6"/>
        <end position="24"/>
    </location>
</feature>
<comment type="caution">
    <text evidence="10">The sequence shown here is derived from an EMBL/GenBank/DDBJ whole genome shotgun (WGS) entry which is preliminary data.</text>
</comment>
<evidence type="ECO:0000256" key="6">
    <source>
        <dbReference type="ARBA" id="ARBA00022989"/>
    </source>
</evidence>
<evidence type="ECO:0000256" key="1">
    <source>
        <dbReference type="ARBA" id="ARBA00004477"/>
    </source>
</evidence>
<dbReference type="GO" id="GO:0005789">
    <property type="term" value="C:endoplasmic reticulum membrane"/>
    <property type="evidence" value="ECO:0007669"/>
    <property type="project" value="UniProtKB-SubCell"/>
</dbReference>
<comment type="caution">
    <text evidence="9">Lacks conserved residue(s) required for the propagation of feature annotation.</text>
</comment>
<feature type="transmembrane region" description="Helical" evidence="9">
    <location>
        <begin position="129"/>
        <end position="149"/>
    </location>
</feature>
<evidence type="ECO:0000256" key="5">
    <source>
        <dbReference type="ARBA" id="ARBA00022824"/>
    </source>
</evidence>
<name>A0AAV0ECL3_9ASTE</name>
<evidence type="ECO:0000256" key="7">
    <source>
        <dbReference type="ARBA" id="ARBA00023136"/>
    </source>
</evidence>
<sequence length="331" mass="37660">MSQVAYGASIFIGYWAYFFLWQLYTTRVLFPFRMGNTISYDQRLVNMCMILNLQSVQKLILQEGEKMVLVWFDTPYNQAVYGLVDKLGSLVVRLIFLPFEESSYATFARSASGDQERKKEKLGRSLTDALKLVLLIGLVVIAFGPSYSYSLIRLLYGRKWSDGEATKVLQCYCLYVIVLAMNGTSEAFLQAVATKEKLKRSNGSLLVFSLIYVIANVLLIRSAGAIGLILANSLNMILRIVYSAVFIKEYFKESSSFAFRACMPGGYEFVLLSGVATFIVERMYLNRDSFSATFTIHFSFGLFCFLVAAFVIYQKERPFITKIIRFREHAD</sequence>
<dbReference type="Pfam" id="PF04506">
    <property type="entry name" value="Rft-1"/>
    <property type="match status" value="1"/>
</dbReference>
<accession>A0AAV0ECL3</accession>
<dbReference type="PANTHER" id="PTHR13117">
    <property type="entry name" value="ENDOPLASMIC RETICULUM MULTISPAN TRANSMEMBRANE PROTEIN-RELATED"/>
    <property type="match status" value="1"/>
</dbReference>